<dbReference type="AlphaFoldDB" id="A0A177WP75"/>
<feature type="region of interest" description="Disordered" evidence="1">
    <location>
        <begin position="843"/>
        <end position="866"/>
    </location>
</feature>
<sequence length="866" mass="93179">MSESSFPGTALFPLIATINTSASSSEALTQQSLLSHTALQTNSTLSLAQEPALTATDIIRFYDRIIDASDRKLTRLNTLGSKAKSEGYRLSVRLIRQNAWYQKMHYQLTLPPVMMGDSLSASFGFSQDFWDTANTLMGVASSALPSAPASESNSSLFTPSTDALLESITTNSWALTTQFDTSGSFLDQSALMASQLGVLRSSSCDLNSSPFETSVFGSLSAMQAEMDLAFTNSTTPFSIVNQLHSTASSVSQLPHTQPNGSDNKTFPECVNPTTSGISHAGSFATDKLMANLSFANSESCSTESPKQGSHADQFLKLDRVFISAAGSGVCDLDNNILSSTFSPTTTPCNGVIVASFPSSVSDTSLPDPPVEPAEGVMPEIPHLHIVEHHTNIAQESLSIKPLSPESFHPKRGSPLKDASAELDMSLPSSIFVSTTPLSNTTELMTDEKFDWLSLNLTEASSTAPSTSTASSATTHVLELSDAPTANQKASHIQLNFCQACPTLLDRSMCEPSTPRLLFQDLTSDESSCMEVDDSSFSLCSSSTGHKLGCLEDTGHVRVNIPENAMQQFISTIPRFGQDPKLSNTISEDIPLVLSLSKSSSILLGKRRNECQYYTDPIVCGSENDIRASLAYSVVPNSICTKSLEPLYTTSADACFRSKESFFSDMIANILPLSNSLSETRQDKGRLAKRLCIDVPVTLSAPADLCFLKKYVHKECSADPATKYDCDAMDTDEILAMDCDLDTTCEAGQDYSNCTTLATQPTNRVRIDSAIGDSNDQKAQCSSDLLDNTSSSHQNSIMVKMFCTIESDPSATVTLSVRDKNELSCSPTTDNIVLPVVIVSKTQNTNRNAAHKRLQNGSSYPSPPDPN</sequence>
<evidence type="ECO:0000256" key="1">
    <source>
        <dbReference type="SAM" id="MobiDB-lite"/>
    </source>
</evidence>
<protein>
    <submittedName>
        <fullName evidence="2">Uncharacterized protein</fullName>
    </submittedName>
</protein>
<proteinExistence type="predicted"/>
<gene>
    <name evidence="2" type="ORF">BDEG_24802</name>
</gene>
<reference evidence="2 3" key="1">
    <citation type="submission" date="2006-10" db="EMBL/GenBank/DDBJ databases">
        <title>The Genome Sequence of Batrachochytrium dendrobatidis JEL423.</title>
        <authorList>
            <consortium name="The Broad Institute Genome Sequencing Platform"/>
            <person name="Birren B."/>
            <person name="Lander E."/>
            <person name="Galagan J."/>
            <person name="Cuomo C."/>
            <person name="Devon K."/>
            <person name="Jaffe D."/>
            <person name="Butler J."/>
            <person name="Alvarez P."/>
            <person name="Gnerre S."/>
            <person name="Grabherr M."/>
            <person name="Kleber M."/>
            <person name="Mauceli E."/>
            <person name="Brockman W."/>
            <person name="Young S."/>
            <person name="LaButti K."/>
            <person name="Sykes S."/>
            <person name="DeCaprio D."/>
            <person name="Crawford M."/>
            <person name="Koehrsen M."/>
            <person name="Engels R."/>
            <person name="Montgomery P."/>
            <person name="Pearson M."/>
            <person name="Howarth C."/>
            <person name="Larson L."/>
            <person name="White J."/>
            <person name="O'Leary S."/>
            <person name="Kodira C."/>
            <person name="Zeng Q."/>
            <person name="Yandava C."/>
            <person name="Alvarado L."/>
            <person name="Longcore J."/>
            <person name="James T."/>
        </authorList>
    </citation>
    <scope>NUCLEOTIDE SEQUENCE [LARGE SCALE GENOMIC DNA]</scope>
    <source>
        <strain evidence="2 3">JEL423</strain>
    </source>
</reference>
<dbReference type="VEuPathDB" id="FungiDB:BDEG_24802"/>
<evidence type="ECO:0000313" key="2">
    <source>
        <dbReference type="EMBL" id="OAJ41161.1"/>
    </source>
</evidence>
<organism evidence="2 3">
    <name type="scientific">Batrachochytrium dendrobatidis (strain JEL423)</name>
    <dbReference type="NCBI Taxonomy" id="403673"/>
    <lineage>
        <taxon>Eukaryota</taxon>
        <taxon>Fungi</taxon>
        <taxon>Fungi incertae sedis</taxon>
        <taxon>Chytridiomycota</taxon>
        <taxon>Chytridiomycota incertae sedis</taxon>
        <taxon>Chytridiomycetes</taxon>
        <taxon>Rhizophydiales</taxon>
        <taxon>Rhizophydiales incertae sedis</taxon>
        <taxon>Batrachochytrium</taxon>
    </lineage>
</organism>
<evidence type="ECO:0000313" key="3">
    <source>
        <dbReference type="Proteomes" id="UP000077115"/>
    </source>
</evidence>
<name>A0A177WP75_BATDL</name>
<dbReference type="OrthoDB" id="10664614at2759"/>
<dbReference type="EMBL" id="DS022305">
    <property type="protein sequence ID" value="OAJ41161.1"/>
    <property type="molecule type" value="Genomic_DNA"/>
</dbReference>
<accession>A0A177WP75</accession>
<dbReference type="Proteomes" id="UP000077115">
    <property type="component" value="Unassembled WGS sequence"/>
</dbReference>
<reference evidence="2 3" key="2">
    <citation type="submission" date="2016-05" db="EMBL/GenBank/DDBJ databases">
        <title>Lineage-specific infection strategies underlie the spectrum of fungal disease in amphibians.</title>
        <authorList>
            <person name="Cuomo C.A."/>
            <person name="Farrer R.A."/>
            <person name="James T."/>
            <person name="Longcore J."/>
            <person name="Birren B."/>
        </authorList>
    </citation>
    <scope>NUCLEOTIDE SEQUENCE [LARGE SCALE GENOMIC DNA]</scope>
    <source>
        <strain evidence="2 3">JEL423</strain>
    </source>
</reference>